<dbReference type="OrthoDB" id="572526at2"/>
<gene>
    <name evidence="1" type="ORF">rosmuc_03052</name>
</gene>
<evidence type="ECO:0000313" key="1">
    <source>
        <dbReference type="EMBL" id="KGM86759.1"/>
    </source>
</evidence>
<proteinExistence type="predicted"/>
<dbReference type="RefSeq" id="WP_037268696.1">
    <property type="nucleotide sequence ID" value="NZ_KN293975.1"/>
</dbReference>
<dbReference type="Proteomes" id="UP000030021">
    <property type="component" value="Unassembled WGS sequence"/>
</dbReference>
<accession>A0A0A0HJB7</accession>
<evidence type="ECO:0000313" key="2">
    <source>
        <dbReference type="Proteomes" id="UP000030021"/>
    </source>
</evidence>
<organism evidence="1 2">
    <name type="scientific">Roseovarius mucosus DSM 17069</name>
    <dbReference type="NCBI Taxonomy" id="1288298"/>
    <lineage>
        <taxon>Bacteria</taxon>
        <taxon>Pseudomonadati</taxon>
        <taxon>Pseudomonadota</taxon>
        <taxon>Alphaproteobacteria</taxon>
        <taxon>Rhodobacterales</taxon>
        <taxon>Roseobacteraceae</taxon>
        <taxon>Roseovarius</taxon>
    </lineage>
</organism>
<name>A0A0A0HJB7_9RHOB</name>
<protein>
    <recommendedName>
        <fullName evidence="3">Phage major capsid protein E</fullName>
    </recommendedName>
</protein>
<comment type="caution">
    <text evidence="1">The sequence shown here is derived from an EMBL/GenBank/DDBJ whole genome shotgun (WGS) entry which is preliminary data.</text>
</comment>
<dbReference type="eggNOG" id="ENOG502Z7K7">
    <property type="taxonomic scope" value="Bacteria"/>
</dbReference>
<reference evidence="1 2" key="1">
    <citation type="submission" date="2013-01" db="EMBL/GenBank/DDBJ databases">
        <authorList>
            <person name="Fiebig A."/>
            <person name="Goeker M."/>
            <person name="Klenk H.-P.P."/>
        </authorList>
    </citation>
    <scope>NUCLEOTIDE SEQUENCE [LARGE SCALE GENOMIC DNA]</scope>
    <source>
        <strain evidence="1 2">DSM 17069</strain>
    </source>
</reference>
<dbReference type="InterPro" id="IPR053738">
    <property type="entry name" value="Lambda_capsid_assembly"/>
</dbReference>
<dbReference type="STRING" id="215743.ROSMUCSMR3_03496"/>
<dbReference type="Gene3D" id="3.90.1690.10">
    <property type="entry name" value="phage-related protein like domain"/>
    <property type="match status" value="1"/>
</dbReference>
<dbReference type="AlphaFoldDB" id="A0A0A0HJB7"/>
<sequence length="319" mass="34456">MSTPTPFVVDPVLTAIAVNYRNPDISFIADQVMPRVPVMGMDFKWTYYPPEQMFTVPDTEVGRKGLVQQVEFTGEERTSSVKDYGLDDVVPQRDIDAARALRAAGNSAFDPEARAVEGLTHLIQLDREKRVAAMVQDAANYDADKKVVLSGAGQFSDPASDPIGVISAALDATFIMRPNVAAMGRKAWTALSTHPDILKAINRTSGDKGRASREAVAELFELSEILVGDSYINSARKGQTAAFEKVWGGNIALIHRNTQAGPDGTAPAWGWTAQFDGRVSGRFFDPKVGLKGATTLRVGEQLREVIAAPATGYLIEDAA</sequence>
<dbReference type="HOGENOM" id="CLU_078226_0_0_5"/>
<dbReference type="PATRIC" id="fig|1288298.3.peg.3063"/>
<evidence type="ECO:0008006" key="3">
    <source>
        <dbReference type="Google" id="ProtNLM"/>
    </source>
</evidence>
<dbReference type="EMBL" id="AONH01000016">
    <property type="protein sequence ID" value="KGM86759.1"/>
    <property type="molecule type" value="Genomic_DNA"/>
</dbReference>